<keyword evidence="5 8" id="KW-0812">Transmembrane</keyword>
<dbReference type="PANTHER" id="PTHR30489:SF0">
    <property type="entry name" value="LIPOPROTEIN-RELEASING SYSTEM TRANSMEMBRANE PROTEIN LOLE"/>
    <property type="match status" value="1"/>
</dbReference>
<keyword evidence="3" id="KW-0813">Transport</keyword>
<dbReference type="Pfam" id="PF12704">
    <property type="entry name" value="MacB_PCD"/>
    <property type="match status" value="1"/>
</dbReference>
<feature type="domain" description="MacB-like periplasmic core" evidence="10">
    <location>
        <begin position="32"/>
        <end position="260"/>
    </location>
</feature>
<evidence type="ECO:0000256" key="6">
    <source>
        <dbReference type="ARBA" id="ARBA00022989"/>
    </source>
</evidence>
<keyword evidence="11" id="KW-0449">Lipoprotein</keyword>
<evidence type="ECO:0000256" key="4">
    <source>
        <dbReference type="ARBA" id="ARBA00022475"/>
    </source>
</evidence>
<evidence type="ECO:0000313" key="11">
    <source>
        <dbReference type="EMBL" id="MCQ0969931.1"/>
    </source>
</evidence>
<dbReference type="Pfam" id="PF02687">
    <property type="entry name" value="FtsX"/>
    <property type="match status" value="1"/>
</dbReference>
<feature type="transmembrane region" description="Helical" evidence="8">
    <location>
        <begin position="30"/>
        <end position="52"/>
    </location>
</feature>
<dbReference type="RefSeq" id="WP_255328939.1">
    <property type="nucleotide sequence ID" value="NZ_JAKZEU010000002.1"/>
</dbReference>
<keyword evidence="4" id="KW-1003">Cell membrane</keyword>
<evidence type="ECO:0000259" key="10">
    <source>
        <dbReference type="Pfam" id="PF12704"/>
    </source>
</evidence>
<evidence type="ECO:0000313" key="12">
    <source>
        <dbReference type="Proteomes" id="UP001203945"/>
    </source>
</evidence>
<feature type="transmembrane region" description="Helical" evidence="8">
    <location>
        <begin position="399"/>
        <end position="418"/>
    </location>
</feature>
<dbReference type="InterPro" id="IPR025857">
    <property type="entry name" value="MacB_PCD"/>
</dbReference>
<accession>A0ABT1MSS8</accession>
<proteinExistence type="inferred from homology"/>
<feature type="domain" description="ABC3 transporter permease C-terminal" evidence="9">
    <location>
        <begin position="293"/>
        <end position="426"/>
    </location>
</feature>
<reference evidence="11 12" key="1">
    <citation type="submission" date="2022-03" db="EMBL/GenBank/DDBJ databases">
        <authorList>
            <person name="He Y."/>
        </authorList>
    </citation>
    <scope>NUCLEOTIDE SEQUENCE [LARGE SCALE GENOMIC DNA]</scope>
    <source>
        <strain evidence="11 12">TK19116</strain>
    </source>
</reference>
<feature type="transmembrane region" description="Helical" evidence="8">
    <location>
        <begin position="290"/>
        <end position="314"/>
    </location>
</feature>
<comment type="caution">
    <text evidence="11">The sequence shown here is derived from an EMBL/GenBank/DDBJ whole genome shotgun (WGS) entry which is preliminary data.</text>
</comment>
<comment type="subcellular location">
    <subcellularLocation>
        <location evidence="1">Cell membrane</location>
        <topology evidence="1">Multi-pass membrane protein</topology>
    </subcellularLocation>
</comment>
<evidence type="ECO:0000259" key="9">
    <source>
        <dbReference type="Pfam" id="PF02687"/>
    </source>
</evidence>
<dbReference type="Proteomes" id="UP001203945">
    <property type="component" value="Unassembled WGS sequence"/>
</dbReference>
<evidence type="ECO:0000256" key="8">
    <source>
        <dbReference type="SAM" id="Phobius"/>
    </source>
</evidence>
<dbReference type="InterPro" id="IPR011925">
    <property type="entry name" value="LolCE_TM"/>
</dbReference>
<dbReference type="NCBIfam" id="TIGR02212">
    <property type="entry name" value="lolCE"/>
    <property type="match status" value="1"/>
</dbReference>
<evidence type="ECO:0000256" key="7">
    <source>
        <dbReference type="ARBA" id="ARBA00023136"/>
    </source>
</evidence>
<gene>
    <name evidence="11" type="ORF">MLD63_05765</name>
</gene>
<dbReference type="EMBL" id="JAKZEU010000002">
    <property type="protein sequence ID" value="MCQ0969931.1"/>
    <property type="molecule type" value="Genomic_DNA"/>
</dbReference>
<name>A0ABT1MSS8_9RHOB</name>
<evidence type="ECO:0000256" key="2">
    <source>
        <dbReference type="ARBA" id="ARBA00005236"/>
    </source>
</evidence>
<dbReference type="InterPro" id="IPR051447">
    <property type="entry name" value="Lipoprotein-release_system"/>
</dbReference>
<keyword evidence="6 8" id="KW-1133">Transmembrane helix</keyword>
<organism evidence="11 12">
    <name type="scientific">Paracoccus albicereus</name>
    <dbReference type="NCBI Taxonomy" id="2922394"/>
    <lineage>
        <taxon>Bacteria</taxon>
        <taxon>Pseudomonadati</taxon>
        <taxon>Pseudomonadota</taxon>
        <taxon>Alphaproteobacteria</taxon>
        <taxon>Rhodobacterales</taxon>
        <taxon>Paracoccaceae</taxon>
        <taxon>Paracoccus</taxon>
    </lineage>
</organism>
<comment type="similarity">
    <text evidence="2">Belongs to the ABC-4 integral membrane protein family. LolC/E subfamily.</text>
</comment>
<protein>
    <submittedName>
        <fullName evidence="11">Lipoprotein-releasing ABC transporter permease subunit</fullName>
    </submittedName>
</protein>
<keyword evidence="7 8" id="KW-0472">Membrane</keyword>
<evidence type="ECO:0000256" key="3">
    <source>
        <dbReference type="ARBA" id="ARBA00022448"/>
    </source>
</evidence>
<sequence length="433" mass="46478">MPSPAPFSRYEFLIAWRYLRARRSEGGVSVMTWISLIGIALGVMALIATLAVRAGFRTEFVDTILGANAHSSVYMAPTSFTNDLTGETYTQSGRIEDYDALAARIADIPGVTRANALVRGQVMVTSGDRSNVAEVYGVTPEALEAIPRITDPETSAGNIADFPEGIAIGEGIARELAVGIGDTVRLISPNGARTAMGTTPRVSSFEVTYIFSAGRYDIDRTRIYMPFTEAQSYFNREGAADEIEVYVAEPERVETLTPALLQAAGQGALVWNWKDASSSFLSALDIEDDVMFVILSVLVLIAAMNITSGLVMLVKNKGRDIGILRTMGLTEGAVLRVFFLCGAFTGILGTLAGVVLGVALALNVENIMSLLNAATAGGAWQAEVRGIYKLPAELRAWDVGRAVALSLVLSFLVTLFPARRAARMSPVEALRYE</sequence>
<evidence type="ECO:0000256" key="5">
    <source>
        <dbReference type="ARBA" id="ARBA00022692"/>
    </source>
</evidence>
<evidence type="ECO:0000256" key="1">
    <source>
        <dbReference type="ARBA" id="ARBA00004651"/>
    </source>
</evidence>
<dbReference type="PANTHER" id="PTHR30489">
    <property type="entry name" value="LIPOPROTEIN-RELEASING SYSTEM TRANSMEMBRANE PROTEIN LOLE"/>
    <property type="match status" value="1"/>
</dbReference>
<keyword evidence="12" id="KW-1185">Reference proteome</keyword>
<dbReference type="InterPro" id="IPR003838">
    <property type="entry name" value="ABC3_permease_C"/>
</dbReference>
<feature type="transmembrane region" description="Helical" evidence="8">
    <location>
        <begin position="335"/>
        <end position="362"/>
    </location>
</feature>